<evidence type="ECO:0000256" key="1">
    <source>
        <dbReference type="SAM" id="SignalP"/>
    </source>
</evidence>
<keyword evidence="3" id="KW-1185">Reference proteome</keyword>
<sequence>MHIRFTNVLHVLTVNVCWLLLQQSSHNKYTTAAFSRPQQPSLSQVYRDIAHCSNQITNDWPHSQDLCRDYLIYNATHQYYQLPTFPDGNGPLGVFGMLYQNEKAKTIMNECHGLFEQFCKDVQSTILKDDAQMQDDFMDHWVLNTPPESDHISVAILQEHPSFLKDPIEREQWKPIPSHKIQKLAKEYSRKHAGIPSPNLELDALLWTPDGAMIAGFIETSDDGYSSFEELRIVSKTTALEVLGSSTLSATRPKKLIHATVGRVLGLPPTTTSKVHSVKEGRRRQKQELSALAQTYNTLVLPDTVSKIQRESDGIFELQQLSLLRNQRWMLFEYKEYGSWNIGQVLES</sequence>
<evidence type="ECO:0000313" key="3">
    <source>
        <dbReference type="Proteomes" id="UP000693970"/>
    </source>
</evidence>
<proteinExistence type="predicted"/>
<keyword evidence="1" id="KW-0732">Signal</keyword>
<protein>
    <submittedName>
        <fullName evidence="2">Uncharacterized protein</fullName>
    </submittedName>
</protein>
<reference evidence="2" key="1">
    <citation type="journal article" date="2021" name="Sci. Rep.">
        <title>Diploid genomic architecture of Nitzschia inconspicua, an elite biomass production diatom.</title>
        <authorList>
            <person name="Oliver A."/>
            <person name="Podell S."/>
            <person name="Pinowska A."/>
            <person name="Traller J.C."/>
            <person name="Smith S.R."/>
            <person name="McClure R."/>
            <person name="Beliaev A."/>
            <person name="Bohutskyi P."/>
            <person name="Hill E.A."/>
            <person name="Rabines A."/>
            <person name="Zheng H."/>
            <person name="Allen L.Z."/>
            <person name="Kuo A."/>
            <person name="Grigoriev I.V."/>
            <person name="Allen A.E."/>
            <person name="Hazlebeck D."/>
            <person name="Allen E.E."/>
        </authorList>
    </citation>
    <scope>NUCLEOTIDE SEQUENCE</scope>
    <source>
        <strain evidence="2">Hildebrandi</strain>
    </source>
</reference>
<dbReference type="Proteomes" id="UP000693970">
    <property type="component" value="Unassembled WGS sequence"/>
</dbReference>
<feature type="chain" id="PRO_5039943725" evidence="1">
    <location>
        <begin position="25"/>
        <end position="348"/>
    </location>
</feature>
<comment type="caution">
    <text evidence="2">The sequence shown here is derived from an EMBL/GenBank/DDBJ whole genome shotgun (WGS) entry which is preliminary data.</text>
</comment>
<dbReference type="OrthoDB" id="53885at2759"/>
<feature type="signal peptide" evidence="1">
    <location>
        <begin position="1"/>
        <end position="24"/>
    </location>
</feature>
<name>A0A9K3KEZ6_9STRA</name>
<gene>
    <name evidence="2" type="ORF">IV203_007123</name>
</gene>
<dbReference type="AlphaFoldDB" id="A0A9K3KEZ6"/>
<accession>A0A9K3KEZ6</accession>
<dbReference type="EMBL" id="JAGRRH010000025">
    <property type="protein sequence ID" value="KAG7342031.1"/>
    <property type="molecule type" value="Genomic_DNA"/>
</dbReference>
<reference evidence="2" key="2">
    <citation type="submission" date="2021-04" db="EMBL/GenBank/DDBJ databases">
        <authorList>
            <person name="Podell S."/>
        </authorList>
    </citation>
    <scope>NUCLEOTIDE SEQUENCE</scope>
    <source>
        <strain evidence="2">Hildebrandi</strain>
    </source>
</reference>
<organism evidence="2 3">
    <name type="scientific">Nitzschia inconspicua</name>
    <dbReference type="NCBI Taxonomy" id="303405"/>
    <lineage>
        <taxon>Eukaryota</taxon>
        <taxon>Sar</taxon>
        <taxon>Stramenopiles</taxon>
        <taxon>Ochrophyta</taxon>
        <taxon>Bacillariophyta</taxon>
        <taxon>Bacillariophyceae</taxon>
        <taxon>Bacillariophycidae</taxon>
        <taxon>Bacillariales</taxon>
        <taxon>Bacillariaceae</taxon>
        <taxon>Nitzschia</taxon>
    </lineage>
</organism>
<evidence type="ECO:0000313" key="2">
    <source>
        <dbReference type="EMBL" id="KAG7342031.1"/>
    </source>
</evidence>